<feature type="chain" id="PRO_5046808085" description="DUF481 domain-containing protein" evidence="1">
    <location>
        <begin position="28"/>
        <end position="249"/>
    </location>
</feature>
<sequence>MLPKTFTKTSTTTTLIALSLVSVNAFSATNTSKNGLSGTGELGFSDSTGNTVNTSLYGALKLNYTQKNYIIKSAIEADYKSENGTQTQERYIVNIQGNRYYSEDKSYYSFVGARFEKNKFADIELDSTFSLGLGKTLYKTEQTNLNGEVGLGYQNTDYVTKGADSDSQVVGIAKLDFSHQINQQVAFTQDLSVSAGEKQTKFESNTGFKIKVAEKMNLKASYKYRHNDSPAPGTKKTDTQTVLTLIYDF</sequence>
<evidence type="ECO:0000313" key="3">
    <source>
        <dbReference type="Proteomes" id="UP001054820"/>
    </source>
</evidence>
<evidence type="ECO:0008006" key="4">
    <source>
        <dbReference type="Google" id="ProtNLM"/>
    </source>
</evidence>
<reference evidence="2" key="1">
    <citation type="journal article" date="2022" name="Arch. Microbiol.">
        <title>Thiomicrorhabdus immobilis sp. nov., a mesophilic sulfur-oxidizing bacterium isolated from sediment of a brackish lake in northern Japan.</title>
        <authorList>
            <person name="Kojima H."/>
            <person name="Mochizuki J."/>
            <person name="Kanda M."/>
            <person name="Watanabe T."/>
            <person name="Fukui M."/>
        </authorList>
    </citation>
    <scope>NUCLEOTIDE SEQUENCE</scope>
    <source>
        <strain evidence="2">Am19</strain>
    </source>
</reference>
<proteinExistence type="predicted"/>
<dbReference type="EMBL" id="AP024202">
    <property type="protein sequence ID" value="BCN93421.1"/>
    <property type="molecule type" value="Genomic_DNA"/>
</dbReference>
<keyword evidence="1" id="KW-0732">Signal</keyword>
<dbReference type="Proteomes" id="UP001054820">
    <property type="component" value="Chromosome"/>
</dbReference>
<evidence type="ECO:0000313" key="2">
    <source>
        <dbReference type="EMBL" id="BCN93421.1"/>
    </source>
</evidence>
<feature type="signal peptide" evidence="1">
    <location>
        <begin position="1"/>
        <end position="27"/>
    </location>
</feature>
<protein>
    <recommendedName>
        <fullName evidence="4">DUF481 domain-containing protein</fullName>
    </recommendedName>
</protein>
<organism evidence="2 3">
    <name type="scientific">Thiomicrorhabdus immobilis</name>
    <dbReference type="NCBI Taxonomy" id="2791037"/>
    <lineage>
        <taxon>Bacteria</taxon>
        <taxon>Pseudomonadati</taxon>
        <taxon>Pseudomonadota</taxon>
        <taxon>Gammaproteobacteria</taxon>
        <taxon>Thiotrichales</taxon>
        <taxon>Piscirickettsiaceae</taxon>
        <taxon>Thiomicrorhabdus</taxon>
    </lineage>
</organism>
<name>A0ABM7MDC7_9GAMM</name>
<dbReference type="InterPro" id="IPR007433">
    <property type="entry name" value="DUF481"/>
</dbReference>
<dbReference type="Pfam" id="PF04338">
    <property type="entry name" value="DUF481"/>
    <property type="match status" value="1"/>
</dbReference>
<gene>
    <name evidence="2" type="ORF">THMIRHAM_12060</name>
</gene>
<keyword evidence="3" id="KW-1185">Reference proteome</keyword>
<dbReference type="RefSeq" id="WP_237260537.1">
    <property type="nucleotide sequence ID" value="NZ_AP024202.1"/>
</dbReference>
<evidence type="ECO:0000256" key="1">
    <source>
        <dbReference type="SAM" id="SignalP"/>
    </source>
</evidence>
<accession>A0ABM7MDC7</accession>